<dbReference type="PANTHER" id="PTHR30373:SF2">
    <property type="entry name" value="UPF0603 PROTEIN YGCG"/>
    <property type="match status" value="1"/>
</dbReference>
<protein>
    <recommendedName>
        <fullName evidence="2">TPM domain-containing protein</fullName>
    </recommendedName>
</protein>
<proteinExistence type="predicted"/>
<organism evidence="3 4">
    <name type="scientific">Desulforhopalus singaporensis</name>
    <dbReference type="NCBI Taxonomy" id="91360"/>
    <lineage>
        <taxon>Bacteria</taxon>
        <taxon>Pseudomonadati</taxon>
        <taxon>Thermodesulfobacteriota</taxon>
        <taxon>Desulfobulbia</taxon>
        <taxon>Desulfobulbales</taxon>
        <taxon>Desulfocapsaceae</taxon>
        <taxon>Desulforhopalus</taxon>
    </lineage>
</organism>
<dbReference type="EMBL" id="FNJI01000018">
    <property type="protein sequence ID" value="SDP39680.1"/>
    <property type="molecule type" value="Genomic_DNA"/>
</dbReference>
<evidence type="ECO:0000256" key="1">
    <source>
        <dbReference type="SAM" id="Phobius"/>
    </source>
</evidence>
<dbReference type="RefSeq" id="WP_218121781.1">
    <property type="nucleotide sequence ID" value="NZ_FNJI01000018.1"/>
</dbReference>
<evidence type="ECO:0000259" key="2">
    <source>
        <dbReference type="Pfam" id="PF04536"/>
    </source>
</evidence>
<dbReference type="Pfam" id="PF04536">
    <property type="entry name" value="TPM_phosphatase"/>
    <property type="match status" value="1"/>
</dbReference>
<keyword evidence="4" id="KW-1185">Reference proteome</keyword>
<dbReference type="PANTHER" id="PTHR30373">
    <property type="entry name" value="UPF0603 PROTEIN YGCG"/>
    <property type="match status" value="1"/>
</dbReference>
<keyword evidence="1" id="KW-0812">Transmembrane</keyword>
<sequence length="292" mass="30514">MGTPLRSACMVLLLTLLQLPGLARGFAIPQLTARVNDYAGLLSKAQAARLEGELKLFEEEQSTQIVVLTVTSLEGVPIEDYSLRVAEQWKIGHSGLDNGAILLVARNERKLRIEVGYGLEGRLTDLRAGRIIRNIIVPHFKQANFDAGIQAGVRAMMASVRGEFDSSSLATGGENNQDPAGFAVTLAAGLFFIGKVFGRNKILAALLGGAIAPILGYLILGPQWFILMLLVPVGLVGAIVTSSFAKARRTTRRSHGDYIYRGPSGGGMGGGFGGGFGGGGGGFGGGGASGGW</sequence>
<dbReference type="AlphaFoldDB" id="A0A1H0SD86"/>
<reference evidence="3 4" key="1">
    <citation type="submission" date="2016-10" db="EMBL/GenBank/DDBJ databases">
        <authorList>
            <person name="de Groot N.N."/>
        </authorList>
    </citation>
    <scope>NUCLEOTIDE SEQUENCE [LARGE SCALE GENOMIC DNA]</scope>
    <source>
        <strain evidence="3 4">DSM 12130</strain>
    </source>
</reference>
<keyword evidence="1" id="KW-0472">Membrane</keyword>
<dbReference type="STRING" id="91360.SAMN05660330_02637"/>
<name>A0A1H0SD86_9BACT</name>
<accession>A0A1H0SD86</accession>
<feature type="transmembrane region" description="Helical" evidence="1">
    <location>
        <begin position="202"/>
        <end position="220"/>
    </location>
</feature>
<evidence type="ECO:0000313" key="3">
    <source>
        <dbReference type="EMBL" id="SDP39680.1"/>
    </source>
</evidence>
<evidence type="ECO:0000313" key="4">
    <source>
        <dbReference type="Proteomes" id="UP000199073"/>
    </source>
</evidence>
<dbReference type="Gene3D" id="3.10.310.50">
    <property type="match status" value="1"/>
</dbReference>
<dbReference type="InterPro" id="IPR007621">
    <property type="entry name" value="TPM_dom"/>
</dbReference>
<feature type="domain" description="TPM" evidence="2">
    <location>
        <begin position="35"/>
        <end position="158"/>
    </location>
</feature>
<feature type="transmembrane region" description="Helical" evidence="1">
    <location>
        <begin position="226"/>
        <end position="245"/>
    </location>
</feature>
<dbReference type="Proteomes" id="UP000199073">
    <property type="component" value="Unassembled WGS sequence"/>
</dbReference>
<gene>
    <name evidence="3" type="ORF">SAMN05660330_02637</name>
</gene>
<keyword evidence="1" id="KW-1133">Transmembrane helix</keyword>